<feature type="non-terminal residue" evidence="1">
    <location>
        <position position="1"/>
    </location>
</feature>
<comment type="caution">
    <text evidence="1">The sequence shown here is derived from an EMBL/GenBank/DDBJ whole genome shotgun (WGS) entry which is preliminary data.</text>
</comment>
<organism evidence="1 2">
    <name type="scientific">Acaulospora colombiana</name>
    <dbReference type="NCBI Taxonomy" id="27376"/>
    <lineage>
        <taxon>Eukaryota</taxon>
        <taxon>Fungi</taxon>
        <taxon>Fungi incertae sedis</taxon>
        <taxon>Mucoromycota</taxon>
        <taxon>Glomeromycotina</taxon>
        <taxon>Glomeromycetes</taxon>
        <taxon>Diversisporales</taxon>
        <taxon>Acaulosporaceae</taxon>
        <taxon>Acaulospora</taxon>
    </lineage>
</organism>
<feature type="non-terminal residue" evidence="1">
    <location>
        <position position="49"/>
    </location>
</feature>
<keyword evidence="2" id="KW-1185">Reference proteome</keyword>
<name>A0ACA9R1S3_9GLOM</name>
<sequence length="49" mass="5926">VSLLTEMTEQFIINSISMNITKYSNKTNTSEWINKLKEKMSLYYERYLK</sequence>
<accession>A0ACA9R1S3</accession>
<evidence type="ECO:0000313" key="2">
    <source>
        <dbReference type="Proteomes" id="UP000789525"/>
    </source>
</evidence>
<dbReference type="Proteomes" id="UP000789525">
    <property type="component" value="Unassembled WGS sequence"/>
</dbReference>
<protein>
    <submittedName>
        <fullName evidence="1">5776_t:CDS:1</fullName>
    </submittedName>
</protein>
<evidence type="ECO:0000313" key="1">
    <source>
        <dbReference type="EMBL" id="CAG8773140.1"/>
    </source>
</evidence>
<dbReference type="EMBL" id="CAJVPT010066286">
    <property type="protein sequence ID" value="CAG8773140.1"/>
    <property type="molecule type" value="Genomic_DNA"/>
</dbReference>
<reference evidence="1" key="1">
    <citation type="submission" date="2021-06" db="EMBL/GenBank/DDBJ databases">
        <authorList>
            <person name="Kallberg Y."/>
            <person name="Tangrot J."/>
            <person name="Rosling A."/>
        </authorList>
    </citation>
    <scope>NUCLEOTIDE SEQUENCE</scope>
    <source>
        <strain evidence="1">CL356</strain>
    </source>
</reference>
<proteinExistence type="predicted"/>
<gene>
    <name evidence="1" type="ORF">ACOLOM_LOCUS13921</name>
</gene>